<dbReference type="PANTHER" id="PTHR12542">
    <property type="entry name" value="EXOCYST COMPLEX PROTEIN EXO70"/>
    <property type="match status" value="1"/>
</dbReference>
<dbReference type="InterPro" id="IPR016159">
    <property type="entry name" value="Cullin_repeat-like_dom_sf"/>
</dbReference>
<accession>A0A0A9DW85</accession>
<protein>
    <recommendedName>
        <fullName evidence="3">Exocyst subunit Exo70 family protein</fullName>
    </recommendedName>
</protein>
<evidence type="ECO:0000259" key="4">
    <source>
        <dbReference type="Pfam" id="PF03081"/>
    </source>
</evidence>
<evidence type="ECO:0000256" key="2">
    <source>
        <dbReference type="ARBA" id="ARBA00022448"/>
    </source>
</evidence>
<evidence type="ECO:0000256" key="1">
    <source>
        <dbReference type="ARBA" id="ARBA00006756"/>
    </source>
</evidence>
<evidence type="ECO:0000256" key="3">
    <source>
        <dbReference type="RuleBase" id="RU365026"/>
    </source>
</evidence>
<feature type="domain" description="Exocyst complex subunit Exo70 C-terminal" evidence="4">
    <location>
        <begin position="1"/>
        <end position="136"/>
    </location>
</feature>
<keyword evidence="3" id="KW-0653">Protein transport</keyword>
<dbReference type="GO" id="GO:0005546">
    <property type="term" value="F:phosphatidylinositol-4,5-bisphosphate binding"/>
    <property type="evidence" value="ECO:0007669"/>
    <property type="project" value="InterPro"/>
</dbReference>
<comment type="function">
    <text evidence="3">Component of the exocyst complex.</text>
</comment>
<keyword evidence="2 3" id="KW-0813">Transport</keyword>
<dbReference type="GO" id="GO:0015031">
    <property type="term" value="P:protein transport"/>
    <property type="evidence" value="ECO:0007669"/>
    <property type="project" value="UniProtKB-KW"/>
</dbReference>
<dbReference type="Pfam" id="PF03081">
    <property type="entry name" value="Exo70_C"/>
    <property type="match status" value="2"/>
</dbReference>
<dbReference type="Gene3D" id="1.20.1280.170">
    <property type="entry name" value="Exocyst complex component Exo70"/>
    <property type="match status" value="2"/>
</dbReference>
<sequence length="239" mass="26642">MHRALSDATPILARAFDVDFVKKEVDGVVVGLTDSALAILHELKVLVQTYSPKKVPTEGSILTITGYVMKYIRLLVNHAGSLDTILCHGQASDLLILEGVNLRGCLVAGLIADLESVLEETSSSYASDEELRCLFLSSSWKQVVATLETATTTSPPKRLRNNFLKIFYPTPSPLRSFESAVNRTCKAQMHWKVPSPVLRIELRTVIIEYVVQAYRTYWEGLKESDRCDGKWISALRAKD</sequence>
<dbReference type="InterPro" id="IPR004140">
    <property type="entry name" value="Exo70"/>
</dbReference>
<name>A0A0A9DW85_ARUDO</name>
<feature type="domain" description="Exocyst complex subunit Exo70 C-terminal" evidence="4">
    <location>
        <begin position="138"/>
        <end position="222"/>
    </location>
</feature>
<reference evidence="5" key="1">
    <citation type="submission" date="2014-09" db="EMBL/GenBank/DDBJ databases">
        <authorList>
            <person name="Magalhaes I.L.F."/>
            <person name="Oliveira U."/>
            <person name="Santos F.R."/>
            <person name="Vidigal T.H.D.A."/>
            <person name="Brescovit A.D."/>
            <person name="Santos A.J."/>
        </authorList>
    </citation>
    <scope>NUCLEOTIDE SEQUENCE</scope>
    <source>
        <tissue evidence="5">Shoot tissue taken approximately 20 cm above the soil surface</tissue>
    </source>
</reference>
<dbReference type="AlphaFoldDB" id="A0A0A9DW85"/>
<evidence type="ECO:0000313" key="5">
    <source>
        <dbReference type="EMBL" id="JAD88017.1"/>
    </source>
</evidence>
<dbReference type="EMBL" id="GBRH01209878">
    <property type="protein sequence ID" value="JAD88017.1"/>
    <property type="molecule type" value="Transcribed_RNA"/>
</dbReference>
<reference evidence="5" key="2">
    <citation type="journal article" date="2015" name="Data Brief">
        <title>Shoot transcriptome of the giant reed, Arundo donax.</title>
        <authorList>
            <person name="Barrero R.A."/>
            <person name="Guerrero F.D."/>
            <person name="Moolhuijzen P."/>
            <person name="Goolsby J.A."/>
            <person name="Tidwell J."/>
            <person name="Bellgard S.E."/>
            <person name="Bellgard M.I."/>
        </authorList>
    </citation>
    <scope>NUCLEOTIDE SEQUENCE</scope>
    <source>
        <tissue evidence="5">Shoot tissue taken approximately 20 cm above the soil surface</tissue>
    </source>
</reference>
<dbReference type="SUPFAM" id="SSF74788">
    <property type="entry name" value="Cullin repeat-like"/>
    <property type="match status" value="1"/>
</dbReference>
<comment type="similarity">
    <text evidence="1 3">Belongs to the EXO70 family.</text>
</comment>
<dbReference type="PANTHER" id="PTHR12542:SF94">
    <property type="entry name" value="EXOCYST SUBUNIT EXO70 FAMILY PROTEIN"/>
    <property type="match status" value="1"/>
</dbReference>
<dbReference type="InterPro" id="IPR046364">
    <property type="entry name" value="Exo70_C"/>
</dbReference>
<dbReference type="GO" id="GO:0000145">
    <property type="term" value="C:exocyst"/>
    <property type="evidence" value="ECO:0007669"/>
    <property type="project" value="InterPro"/>
</dbReference>
<keyword evidence="3" id="KW-0268">Exocytosis</keyword>
<proteinExistence type="inferred from homology"/>
<dbReference type="GO" id="GO:0006887">
    <property type="term" value="P:exocytosis"/>
    <property type="evidence" value="ECO:0007669"/>
    <property type="project" value="UniProtKB-KW"/>
</dbReference>
<organism evidence="5">
    <name type="scientific">Arundo donax</name>
    <name type="common">Giant reed</name>
    <name type="synonym">Donax arundinaceus</name>
    <dbReference type="NCBI Taxonomy" id="35708"/>
    <lineage>
        <taxon>Eukaryota</taxon>
        <taxon>Viridiplantae</taxon>
        <taxon>Streptophyta</taxon>
        <taxon>Embryophyta</taxon>
        <taxon>Tracheophyta</taxon>
        <taxon>Spermatophyta</taxon>
        <taxon>Magnoliopsida</taxon>
        <taxon>Liliopsida</taxon>
        <taxon>Poales</taxon>
        <taxon>Poaceae</taxon>
        <taxon>PACMAD clade</taxon>
        <taxon>Arundinoideae</taxon>
        <taxon>Arundineae</taxon>
        <taxon>Arundo</taxon>
    </lineage>
</organism>